<sequence>MSIQTKPQICQIHQLEILAIDLQSSNNVEDKYYCLKCLTQKFDQQQLASVQEAKEKISQIREQEKQKLKDDYQKRIENLETLRSLIREYTNSISKTIKEISAKTDAKIEQLQKQSQCDTYLNDEESQDQDVITQSITSKEQSQSQSNQKIEKQSLDDDDAFFCQTIQLLADTQNSSQYQAILKQFEKSQICKIDEITQSQNANNDKYKTPSLKVQCQKHMKEIIMINTNPNNDSPLLACVVCISEFRSTYLGIGDFNKKYVEFQKEFIKNQYQEKNKLKFQELTKILIQWKKNLTKLIDEFLSSINDKTEIIIDQIQQKTNIKEIFDLDEQEIKDIVNQVFIQKNYNNLLSEKQKQQSDDNQQLYEQLSSFCERFKLQEQQNLQEITKVIKENFSQEEVQSWYKSQQKVFFDEQVEENKTPIDEKQNVKEKEIRSYFQEFYSAGFVSNFCGTDIEIINKHSVKNIKLDANGHKQYAVMNYGLSKEFISTFRFKIQNHPKDLIFIGVCNLDVVKSNSFKFNDQNQIGHGGYLVCSNGYYLVNSDKQNNNKSSSCTFQTNDIIQCTYNPKIQKIKFTNQKTNEFIQFDVPSNVVLYPCVAFYSVDGQIEFIPY</sequence>
<comment type="caution">
    <text evidence="4">The sequence shown here is derived from an EMBL/GenBank/DDBJ whole genome shotgun (WGS) entry which is preliminary data.</text>
</comment>
<dbReference type="InterPro" id="IPR003877">
    <property type="entry name" value="SPRY_dom"/>
</dbReference>
<dbReference type="Pfam" id="PF00622">
    <property type="entry name" value="SPRY"/>
    <property type="match status" value="1"/>
</dbReference>
<reference evidence="4" key="1">
    <citation type="submission" date="2021-01" db="EMBL/GenBank/DDBJ databases">
        <authorList>
            <consortium name="Genoscope - CEA"/>
            <person name="William W."/>
        </authorList>
    </citation>
    <scope>NUCLEOTIDE SEQUENCE</scope>
</reference>
<proteinExistence type="predicted"/>
<accession>A0A8S1PRI3</accession>
<dbReference type="Proteomes" id="UP000692954">
    <property type="component" value="Unassembled WGS sequence"/>
</dbReference>
<keyword evidence="5" id="KW-1185">Reference proteome</keyword>
<dbReference type="AlphaFoldDB" id="A0A8S1PRI3"/>
<evidence type="ECO:0000256" key="2">
    <source>
        <dbReference type="SAM" id="MobiDB-lite"/>
    </source>
</evidence>
<evidence type="ECO:0000259" key="3">
    <source>
        <dbReference type="Pfam" id="PF00622"/>
    </source>
</evidence>
<keyword evidence="1" id="KW-0175">Coiled coil</keyword>
<feature type="compositionally biased region" description="Low complexity" evidence="2">
    <location>
        <begin position="138"/>
        <end position="148"/>
    </location>
</feature>
<feature type="coiled-coil region" evidence="1">
    <location>
        <begin position="47"/>
        <end position="82"/>
    </location>
</feature>
<feature type="domain" description="SPRY" evidence="3">
    <location>
        <begin position="489"/>
        <end position="604"/>
    </location>
</feature>
<evidence type="ECO:0000256" key="1">
    <source>
        <dbReference type="SAM" id="Coils"/>
    </source>
</evidence>
<evidence type="ECO:0000313" key="5">
    <source>
        <dbReference type="Proteomes" id="UP000692954"/>
    </source>
</evidence>
<dbReference type="EMBL" id="CAJJDN010000085">
    <property type="protein sequence ID" value="CAD8105726.1"/>
    <property type="molecule type" value="Genomic_DNA"/>
</dbReference>
<organism evidence="4 5">
    <name type="scientific">Paramecium sonneborni</name>
    <dbReference type="NCBI Taxonomy" id="65129"/>
    <lineage>
        <taxon>Eukaryota</taxon>
        <taxon>Sar</taxon>
        <taxon>Alveolata</taxon>
        <taxon>Ciliophora</taxon>
        <taxon>Intramacronucleata</taxon>
        <taxon>Oligohymenophorea</taxon>
        <taxon>Peniculida</taxon>
        <taxon>Parameciidae</taxon>
        <taxon>Paramecium</taxon>
    </lineage>
</organism>
<feature type="region of interest" description="Disordered" evidence="2">
    <location>
        <begin position="128"/>
        <end position="151"/>
    </location>
</feature>
<name>A0A8S1PRI3_9CILI</name>
<gene>
    <name evidence="4" type="ORF">PSON_ATCC_30995.1.T0850070</name>
</gene>
<evidence type="ECO:0000313" key="4">
    <source>
        <dbReference type="EMBL" id="CAD8105726.1"/>
    </source>
</evidence>
<protein>
    <recommendedName>
        <fullName evidence="3">SPRY domain-containing protein</fullName>
    </recommendedName>
</protein>